<dbReference type="Proteomes" id="UP000503278">
    <property type="component" value="Plasmid unnamed1"/>
</dbReference>
<keyword evidence="3" id="KW-1185">Reference proteome</keyword>
<feature type="transmembrane region" description="Helical" evidence="1">
    <location>
        <begin position="24"/>
        <end position="41"/>
    </location>
</feature>
<dbReference type="RefSeq" id="WP_169611264.1">
    <property type="nucleotide sequence ID" value="NZ_CP051683.1"/>
</dbReference>
<dbReference type="AlphaFoldDB" id="A0A7L5EDJ8"/>
<keyword evidence="1" id="KW-0472">Membrane</keyword>
<evidence type="ECO:0000313" key="2">
    <source>
        <dbReference type="EMBL" id="QJD98526.1"/>
    </source>
</evidence>
<geneLocation type="plasmid" evidence="2 3">
    <name>unnamed1</name>
</geneLocation>
<organism evidence="2 3">
    <name type="scientific">Mucilaginibacter robiniae</name>
    <dbReference type="NCBI Taxonomy" id="2728022"/>
    <lineage>
        <taxon>Bacteria</taxon>
        <taxon>Pseudomonadati</taxon>
        <taxon>Bacteroidota</taxon>
        <taxon>Sphingobacteriia</taxon>
        <taxon>Sphingobacteriales</taxon>
        <taxon>Sphingobacteriaceae</taxon>
        <taxon>Mucilaginibacter</taxon>
    </lineage>
</organism>
<gene>
    <name evidence="2" type="ORF">HH214_21455</name>
</gene>
<dbReference type="EMBL" id="CP051683">
    <property type="protein sequence ID" value="QJD98526.1"/>
    <property type="molecule type" value="Genomic_DNA"/>
</dbReference>
<sequence>MEMNKYQNHPLYIKEKKKFYFDRWKWVIWNAFITLCLFARLKQNYILIDFILFCLTFVATVFLLAVMPKTKFENSRECQDIKDLIDDI</sequence>
<reference evidence="2 3" key="1">
    <citation type="submission" date="2020-04" db="EMBL/GenBank/DDBJ databases">
        <title>Genome sequencing of novel species.</title>
        <authorList>
            <person name="Heo J."/>
            <person name="Kim S.-J."/>
            <person name="Kim J.-S."/>
            <person name="Hong S.-B."/>
            <person name="Kwon S.-W."/>
        </authorList>
    </citation>
    <scope>NUCLEOTIDE SEQUENCE [LARGE SCALE GENOMIC DNA]</scope>
    <source>
        <strain evidence="2 3">F39-2</strain>
        <plasmid evidence="2 3">unnamed1</plasmid>
    </source>
</reference>
<dbReference type="KEGG" id="mrob:HH214_21455"/>
<accession>A0A7L5EDJ8</accession>
<evidence type="ECO:0000313" key="3">
    <source>
        <dbReference type="Proteomes" id="UP000503278"/>
    </source>
</evidence>
<protein>
    <submittedName>
        <fullName evidence="2">Uncharacterized protein</fullName>
    </submittedName>
</protein>
<feature type="transmembrane region" description="Helical" evidence="1">
    <location>
        <begin position="47"/>
        <end position="66"/>
    </location>
</feature>
<evidence type="ECO:0000256" key="1">
    <source>
        <dbReference type="SAM" id="Phobius"/>
    </source>
</evidence>
<keyword evidence="1" id="KW-1133">Transmembrane helix</keyword>
<keyword evidence="1" id="KW-0812">Transmembrane</keyword>
<proteinExistence type="predicted"/>
<name>A0A7L5EDJ8_9SPHI</name>
<keyword evidence="2" id="KW-0614">Plasmid</keyword>